<dbReference type="EMBL" id="JACHVP010000003">
    <property type="protein sequence ID" value="MBB2968428.1"/>
    <property type="molecule type" value="Genomic_DNA"/>
</dbReference>
<dbReference type="SUPFAM" id="SSF53448">
    <property type="entry name" value="Nucleotide-diphospho-sugar transferases"/>
    <property type="match status" value="1"/>
</dbReference>
<keyword evidence="5" id="KW-1185">Reference proteome</keyword>
<organism evidence="4 5">
    <name type="scientific">Leifsonia aquatica</name>
    <name type="common">Corynebacterium aquaticum</name>
    <dbReference type="NCBI Taxonomy" id="144185"/>
    <lineage>
        <taxon>Bacteria</taxon>
        <taxon>Bacillati</taxon>
        <taxon>Actinomycetota</taxon>
        <taxon>Actinomycetes</taxon>
        <taxon>Micrococcales</taxon>
        <taxon>Microbacteriaceae</taxon>
        <taxon>Leifsonia</taxon>
    </lineage>
</organism>
<evidence type="ECO:0000313" key="4">
    <source>
        <dbReference type="EMBL" id="MBB2968428.1"/>
    </source>
</evidence>
<dbReference type="InterPro" id="IPR029044">
    <property type="entry name" value="Nucleotide-diphossugar_trans"/>
</dbReference>
<dbReference type="PANTHER" id="PTHR43685">
    <property type="entry name" value="GLYCOSYLTRANSFERASE"/>
    <property type="match status" value="1"/>
</dbReference>
<dbReference type="InterPro" id="IPR001173">
    <property type="entry name" value="Glyco_trans_2-like"/>
</dbReference>
<dbReference type="InterPro" id="IPR050834">
    <property type="entry name" value="Glycosyltransf_2"/>
</dbReference>
<evidence type="ECO:0000256" key="1">
    <source>
        <dbReference type="ARBA" id="ARBA00022679"/>
    </source>
</evidence>
<comment type="caution">
    <text evidence="4">The sequence shown here is derived from an EMBL/GenBank/DDBJ whole genome shotgun (WGS) entry which is preliminary data.</text>
</comment>
<dbReference type="PANTHER" id="PTHR43685:SF3">
    <property type="entry name" value="SLR2126 PROTEIN"/>
    <property type="match status" value="1"/>
</dbReference>
<proteinExistence type="predicted"/>
<accession>A0A7W4UY53</accession>
<sequence>MPHVTVVIPTRDKEFYLGLTLAGFSQQSYDDFELIVVDDGGAADLRPAIDFFRGRVDVRLISQTNAGRGAARNTGAHCGSGGLLIFCDDDRVPAPDFVAAHVQAASKSEQISIGQKKQALTRWVPDSLPAAAHLVAAASLRGSLQQEADLVSVEDILKLGVVEALRQFVLPSHRDNFDMVRRSHGDSFSGFRLPWLAMTTANVSMSRAAFENVGGFEASYAGWGAEDTDLGYRLWREGSSFIYIADAINYHQVHPIGTTGDYDLDLILRQQELQRNATQMARKYETLEAFVFQGMCESRYSPAEASAIVQDLDDRRLSDRVMREILSLYRKAA</sequence>
<name>A0A7W4UY53_LEIAQ</name>
<dbReference type="RefSeq" id="WP_081703913.1">
    <property type="nucleotide sequence ID" value="NZ_JACHVP010000003.1"/>
</dbReference>
<evidence type="ECO:0000313" key="5">
    <source>
        <dbReference type="Proteomes" id="UP000538196"/>
    </source>
</evidence>
<dbReference type="Pfam" id="PF02709">
    <property type="entry name" value="Glyco_transf_7C"/>
    <property type="match status" value="1"/>
</dbReference>
<dbReference type="CDD" id="cd00761">
    <property type="entry name" value="Glyco_tranf_GTA_type"/>
    <property type="match status" value="1"/>
</dbReference>
<feature type="domain" description="Galactosyltransferase C-terminal" evidence="3">
    <location>
        <begin position="187"/>
        <end position="240"/>
    </location>
</feature>
<dbReference type="InterPro" id="IPR027791">
    <property type="entry name" value="Galactosyl_T_C"/>
</dbReference>
<keyword evidence="1 4" id="KW-0808">Transferase</keyword>
<reference evidence="4 5" key="1">
    <citation type="submission" date="2020-08" db="EMBL/GenBank/DDBJ databases">
        <title>Sequencing the genomes of 1000 actinobacteria strains.</title>
        <authorList>
            <person name="Klenk H.-P."/>
        </authorList>
    </citation>
    <scope>NUCLEOTIDE SEQUENCE [LARGE SCALE GENOMIC DNA]</scope>
    <source>
        <strain evidence="4 5">DSM 20146</strain>
    </source>
</reference>
<feature type="domain" description="Glycosyltransferase 2-like" evidence="2">
    <location>
        <begin position="5"/>
        <end position="115"/>
    </location>
</feature>
<dbReference type="Proteomes" id="UP000538196">
    <property type="component" value="Unassembled WGS sequence"/>
</dbReference>
<dbReference type="AlphaFoldDB" id="A0A7W4UY53"/>
<dbReference type="Pfam" id="PF00535">
    <property type="entry name" value="Glycos_transf_2"/>
    <property type="match status" value="1"/>
</dbReference>
<dbReference type="GO" id="GO:0016740">
    <property type="term" value="F:transferase activity"/>
    <property type="evidence" value="ECO:0007669"/>
    <property type="project" value="UniProtKB-KW"/>
</dbReference>
<gene>
    <name evidence="4" type="ORF">FHX33_003198</name>
</gene>
<protein>
    <submittedName>
        <fullName evidence="4">Glycosyltransferase involved in cell wall biosynthesis</fullName>
    </submittedName>
</protein>
<evidence type="ECO:0000259" key="2">
    <source>
        <dbReference type="Pfam" id="PF00535"/>
    </source>
</evidence>
<evidence type="ECO:0000259" key="3">
    <source>
        <dbReference type="Pfam" id="PF02709"/>
    </source>
</evidence>
<dbReference type="Gene3D" id="3.90.550.10">
    <property type="entry name" value="Spore Coat Polysaccharide Biosynthesis Protein SpsA, Chain A"/>
    <property type="match status" value="1"/>
</dbReference>